<dbReference type="Proteomes" id="UP001165960">
    <property type="component" value="Unassembled WGS sequence"/>
</dbReference>
<evidence type="ECO:0000313" key="1">
    <source>
        <dbReference type="EMBL" id="KAJ9078311.1"/>
    </source>
</evidence>
<keyword evidence="2" id="KW-1185">Reference proteome</keyword>
<dbReference type="EMBL" id="QTSX02002153">
    <property type="protein sequence ID" value="KAJ9078311.1"/>
    <property type="molecule type" value="Genomic_DNA"/>
</dbReference>
<name>A0ACC2TVC5_9FUNG</name>
<proteinExistence type="predicted"/>
<gene>
    <name evidence="1" type="ORF">DSO57_1007865</name>
</gene>
<protein>
    <submittedName>
        <fullName evidence="1">Uncharacterized protein</fullName>
    </submittedName>
</protein>
<sequence>MGDFKDDEVPSLTEPEEIRCSQDKDQSLISLSSECCSKDEETEKDLQEAESVVFPISQVEKESLVEKIVVPPFSPPESLPPEDPGTNPHESSFIPLLALPHCKKDSKTELLHTDEMQVPQDLPMPTVALVSSIADELYDKLLVDQSLWEEDPTEIQSVLKKLSVDTKVKDGQLFKLYKDNWLPYECLSLRADSVVASHKATGHGGIQKTLAQLQKHCYWKPCLPSEVWEKYIIHIEEEVIQFTNMKLGLIITSAVFQVALDELKRKMMCASFLYIILLKTSVEHNILILTDMGYVLSQKEESSYKLSISYCSEVPNFYQRSYPMIGKERLPTEADPDENIALYYSGNATQKKNCLSRLPVIALVAFVHDEMHFNPLTDLSLWGEEIITAHSALENSLLSANVKDDCLLMEYKYLWIAKICSSLQLNSVIVDQGPTGRVSIQRALSKQDHYQELMTSHNNKTTNACNGFLYHPEMLLNIRYCRTADKPLLQLSHRRPPDLPCCLLSLMKPRLSVTPEAYLQKLPQVLINTKAEAYHAKLNIKKKDVDHTSNSHPTLPLYKVGDAVYFYSNREYGCEKTPVMLW</sequence>
<accession>A0ACC2TVC5</accession>
<reference evidence="1" key="1">
    <citation type="submission" date="2022-04" db="EMBL/GenBank/DDBJ databases">
        <title>Genome of the entomopathogenic fungus Entomophthora muscae.</title>
        <authorList>
            <person name="Elya C."/>
            <person name="Lovett B.R."/>
            <person name="Lee E."/>
            <person name="Macias A.M."/>
            <person name="Hajek A.E."/>
            <person name="De Bivort B.L."/>
            <person name="Kasson M.T."/>
            <person name="De Fine Licht H.H."/>
            <person name="Stajich J.E."/>
        </authorList>
    </citation>
    <scope>NUCLEOTIDE SEQUENCE</scope>
    <source>
        <strain evidence="1">Berkeley</strain>
    </source>
</reference>
<comment type="caution">
    <text evidence="1">The sequence shown here is derived from an EMBL/GenBank/DDBJ whole genome shotgun (WGS) entry which is preliminary data.</text>
</comment>
<organism evidence="1 2">
    <name type="scientific">Entomophthora muscae</name>
    <dbReference type="NCBI Taxonomy" id="34485"/>
    <lineage>
        <taxon>Eukaryota</taxon>
        <taxon>Fungi</taxon>
        <taxon>Fungi incertae sedis</taxon>
        <taxon>Zoopagomycota</taxon>
        <taxon>Entomophthoromycotina</taxon>
        <taxon>Entomophthoromycetes</taxon>
        <taxon>Entomophthorales</taxon>
        <taxon>Entomophthoraceae</taxon>
        <taxon>Entomophthora</taxon>
    </lineage>
</organism>
<evidence type="ECO:0000313" key="2">
    <source>
        <dbReference type="Proteomes" id="UP001165960"/>
    </source>
</evidence>